<dbReference type="STRING" id="34506.A0A090L867"/>
<evidence type="ECO:0000313" key="2">
    <source>
        <dbReference type="EMBL" id="CEF64303.1"/>
    </source>
</evidence>
<reference evidence="4" key="2">
    <citation type="submission" date="2020-12" db="UniProtKB">
        <authorList>
            <consortium name="WormBaseParasite"/>
        </authorList>
    </citation>
    <scope>IDENTIFICATION</scope>
</reference>
<keyword evidence="3" id="KW-1185">Reference proteome</keyword>
<dbReference type="Proteomes" id="UP000035682">
    <property type="component" value="Unplaced"/>
</dbReference>
<feature type="region of interest" description="Disordered" evidence="1">
    <location>
        <begin position="265"/>
        <end position="302"/>
    </location>
</feature>
<accession>A0A090L867</accession>
<dbReference type="CTD" id="36376668"/>
<evidence type="ECO:0000313" key="4">
    <source>
        <dbReference type="WBParaSite" id="SRAE_1000255800.1"/>
    </source>
</evidence>
<dbReference type="PANTHER" id="PTHR46467">
    <property type="entry name" value="TETHER CONTAINING UBX DOMAIN FOR GLUT4"/>
    <property type="match status" value="1"/>
</dbReference>
<dbReference type="PANTHER" id="PTHR46467:SF1">
    <property type="entry name" value="TETHER CONTAINING UBX DOMAIN FOR GLUT4"/>
    <property type="match status" value="1"/>
</dbReference>
<reference evidence="2 3" key="1">
    <citation type="submission" date="2014-09" db="EMBL/GenBank/DDBJ databases">
        <authorList>
            <person name="Martin A.A."/>
        </authorList>
    </citation>
    <scope>NUCLEOTIDE SEQUENCE</scope>
    <source>
        <strain evidence="3">ED321</strain>
        <strain evidence="2">ED321 Heterogonic</strain>
    </source>
</reference>
<dbReference type="EMBL" id="LN609528">
    <property type="protein sequence ID" value="CEF64303.1"/>
    <property type="molecule type" value="Genomic_DNA"/>
</dbReference>
<dbReference type="GeneID" id="36376668"/>
<dbReference type="RefSeq" id="XP_024503504.1">
    <property type="nucleotide sequence ID" value="XM_024649648.1"/>
</dbReference>
<feature type="compositionally biased region" description="Polar residues" evidence="1">
    <location>
        <begin position="279"/>
        <end position="299"/>
    </location>
</feature>
<proteinExistence type="predicted"/>
<evidence type="ECO:0000256" key="1">
    <source>
        <dbReference type="SAM" id="MobiDB-lite"/>
    </source>
</evidence>
<dbReference type="GO" id="GO:0006886">
    <property type="term" value="P:intracellular protein transport"/>
    <property type="evidence" value="ECO:0007669"/>
    <property type="project" value="TreeGrafter"/>
</dbReference>
<sequence>MSNISNSGSSRLDKLNSLLNSVDASLASGQNDLLVENIMDSTGKIRLDTDLEKKTNDDSSRLQKLRDEELNNKGTCERRPVIFKKKHIPPVDIDASEVDFEMTSQDAKRFQMELTEAANKDANRAFVFKSYVSGKNKTLKLNAYAHTVVRFELNSDYVLQLCFLSKEKSNVVYDEFKSLLKDPQSKFDLSLVITSVIERSATKDLIDVDIAPASTLRLKHKNFTFTNNIMTHFKEDLVSLVSDEEATNICNDWLKGNTIFTPFAPTINPRPSGPINIGNREQASSGSSRPSTQSNNKSVTGRFLKFLGKK</sequence>
<dbReference type="GO" id="GO:0012506">
    <property type="term" value="C:vesicle membrane"/>
    <property type="evidence" value="ECO:0007669"/>
    <property type="project" value="TreeGrafter"/>
</dbReference>
<gene>
    <name evidence="2 4 5" type="ORF">SRAE_1000255800</name>
</gene>
<dbReference type="OrthoDB" id="440781at2759"/>
<dbReference type="WBParaSite" id="SRAE_1000255800.1">
    <property type="protein sequence ID" value="SRAE_1000255800.1"/>
    <property type="gene ID" value="WBGene00259173"/>
</dbReference>
<protein>
    <submittedName>
        <fullName evidence="2 4">Uncharacterized protein</fullName>
    </submittedName>
</protein>
<dbReference type="eggNOG" id="ENOG502S0EM">
    <property type="taxonomic scope" value="Eukaryota"/>
</dbReference>
<dbReference type="GO" id="GO:0042593">
    <property type="term" value="P:glucose homeostasis"/>
    <property type="evidence" value="ECO:0007669"/>
    <property type="project" value="TreeGrafter"/>
</dbReference>
<organism evidence="2">
    <name type="scientific">Strongyloides ratti</name>
    <name type="common">Parasitic roundworm</name>
    <dbReference type="NCBI Taxonomy" id="34506"/>
    <lineage>
        <taxon>Eukaryota</taxon>
        <taxon>Metazoa</taxon>
        <taxon>Ecdysozoa</taxon>
        <taxon>Nematoda</taxon>
        <taxon>Chromadorea</taxon>
        <taxon>Rhabditida</taxon>
        <taxon>Tylenchina</taxon>
        <taxon>Panagrolaimomorpha</taxon>
        <taxon>Strongyloidoidea</taxon>
        <taxon>Strongyloididae</taxon>
        <taxon>Strongyloides</taxon>
    </lineage>
</organism>
<dbReference type="GO" id="GO:0005737">
    <property type="term" value="C:cytoplasm"/>
    <property type="evidence" value="ECO:0007669"/>
    <property type="project" value="TreeGrafter"/>
</dbReference>
<dbReference type="AlphaFoldDB" id="A0A090L867"/>
<evidence type="ECO:0000313" key="3">
    <source>
        <dbReference type="Proteomes" id="UP000035682"/>
    </source>
</evidence>
<name>A0A090L867_STRRB</name>
<dbReference type="GO" id="GO:0005634">
    <property type="term" value="C:nucleus"/>
    <property type="evidence" value="ECO:0007669"/>
    <property type="project" value="TreeGrafter"/>
</dbReference>
<dbReference type="WormBase" id="SRAE_1000255800">
    <property type="protein sequence ID" value="SRP06401"/>
    <property type="gene ID" value="WBGene00259173"/>
</dbReference>
<evidence type="ECO:0000313" key="5">
    <source>
        <dbReference type="WormBase" id="SRAE_1000255800"/>
    </source>
</evidence>